<organism evidence="4 5">
    <name type="scientific">Quercus suber</name>
    <name type="common">Cork oak</name>
    <dbReference type="NCBI Taxonomy" id="58331"/>
    <lineage>
        <taxon>Eukaryota</taxon>
        <taxon>Viridiplantae</taxon>
        <taxon>Streptophyta</taxon>
        <taxon>Embryophyta</taxon>
        <taxon>Tracheophyta</taxon>
        <taxon>Spermatophyta</taxon>
        <taxon>Magnoliopsida</taxon>
        <taxon>eudicotyledons</taxon>
        <taxon>Gunneridae</taxon>
        <taxon>Pentapetalae</taxon>
        <taxon>rosids</taxon>
        <taxon>fabids</taxon>
        <taxon>Fagales</taxon>
        <taxon>Fagaceae</taxon>
        <taxon>Quercus</taxon>
    </lineage>
</organism>
<gene>
    <name evidence="4" type="primary">ACR8_1</name>
    <name evidence="4" type="ORF">CFP56_010582</name>
</gene>
<comment type="caution">
    <text evidence="4">The sequence shown here is derived from an EMBL/GenBank/DDBJ whole genome shotgun (WGS) entry which is preliminary data.</text>
</comment>
<dbReference type="GO" id="GO:0016597">
    <property type="term" value="F:amino acid binding"/>
    <property type="evidence" value="ECO:0007669"/>
    <property type="project" value="UniProtKB-UniRule"/>
</dbReference>
<dbReference type="SUPFAM" id="SSF55021">
    <property type="entry name" value="ACT-like"/>
    <property type="match status" value="2"/>
</dbReference>
<dbReference type="InterPro" id="IPR045865">
    <property type="entry name" value="ACT-like_dom_sf"/>
</dbReference>
<feature type="domain" description="ACT" evidence="3">
    <location>
        <begin position="87"/>
        <end position="143"/>
    </location>
</feature>
<evidence type="ECO:0000256" key="2">
    <source>
        <dbReference type="RuleBase" id="RU369043"/>
    </source>
</evidence>
<dbReference type="InterPro" id="IPR040217">
    <property type="entry name" value="ACR1-12"/>
</dbReference>
<sequence length="143" mass="15809">MPFGPLRLSSRARRHGILLEAVQVLTDLNLYIKNAYISSDGRWFMDVFHVTDQNGNKLTDASVIRYIEQSLGSIHYGRTNGNNSLTALELIGTDRVGLLSGVFAVLADLQCNVVEAKVWTYNGRIASLIYVKDCDSGCPIEDS</sequence>
<reference evidence="4 5" key="1">
    <citation type="journal article" date="2018" name="Sci. Data">
        <title>The draft genome sequence of cork oak.</title>
        <authorList>
            <person name="Ramos A.M."/>
            <person name="Usie A."/>
            <person name="Barbosa P."/>
            <person name="Barros P.M."/>
            <person name="Capote T."/>
            <person name="Chaves I."/>
            <person name="Simoes F."/>
            <person name="Abreu I."/>
            <person name="Carrasquinho I."/>
            <person name="Faro C."/>
            <person name="Guimaraes J.B."/>
            <person name="Mendonca D."/>
            <person name="Nobrega F."/>
            <person name="Rodrigues L."/>
            <person name="Saibo N.J.M."/>
            <person name="Varela M.C."/>
            <person name="Egas C."/>
            <person name="Matos J."/>
            <person name="Miguel C.M."/>
            <person name="Oliveira M.M."/>
            <person name="Ricardo C.P."/>
            <person name="Goncalves S."/>
        </authorList>
    </citation>
    <scope>NUCLEOTIDE SEQUENCE [LARGE SCALE GENOMIC DNA]</scope>
    <source>
        <strain evidence="5">cv. HL8</strain>
    </source>
</reference>
<dbReference type="PANTHER" id="PTHR31096">
    <property type="entry name" value="ACT DOMAIN-CONTAINING PROTEIN ACR4-RELATED"/>
    <property type="match status" value="1"/>
</dbReference>
<dbReference type="EMBL" id="PKMF04000181">
    <property type="protein sequence ID" value="KAK7844696.1"/>
    <property type="molecule type" value="Genomic_DNA"/>
</dbReference>
<protein>
    <recommendedName>
        <fullName evidence="2">ACT domain-containing protein ACR</fullName>
    </recommendedName>
    <alternativeName>
        <fullName evidence="2">Protein ACT DOMAIN REPEATS</fullName>
    </alternativeName>
</protein>
<proteinExistence type="predicted"/>
<dbReference type="Gene3D" id="3.30.70.260">
    <property type="match status" value="1"/>
</dbReference>
<name>A0AAW0L1M6_QUESU</name>
<evidence type="ECO:0000259" key="3">
    <source>
        <dbReference type="PROSITE" id="PS51671"/>
    </source>
</evidence>
<dbReference type="PROSITE" id="PS51671">
    <property type="entry name" value="ACT"/>
    <property type="match status" value="1"/>
</dbReference>
<keyword evidence="5" id="KW-1185">Reference proteome</keyword>
<dbReference type="Proteomes" id="UP000237347">
    <property type="component" value="Unassembled WGS sequence"/>
</dbReference>
<dbReference type="PANTHER" id="PTHR31096:SF6">
    <property type="entry name" value="ACT DOMAIN-CONTAINING PROTEIN ACR8"/>
    <property type="match status" value="1"/>
</dbReference>
<dbReference type="AlphaFoldDB" id="A0AAW0L1M6"/>
<keyword evidence="1 2" id="KW-0677">Repeat</keyword>
<dbReference type="InterPro" id="IPR002912">
    <property type="entry name" value="ACT_dom"/>
</dbReference>
<evidence type="ECO:0000256" key="1">
    <source>
        <dbReference type="ARBA" id="ARBA00022737"/>
    </source>
</evidence>
<evidence type="ECO:0000313" key="4">
    <source>
        <dbReference type="EMBL" id="KAK7844696.1"/>
    </source>
</evidence>
<evidence type="ECO:0000313" key="5">
    <source>
        <dbReference type="Proteomes" id="UP000237347"/>
    </source>
</evidence>
<accession>A0AAW0L1M6</accession>
<comment type="function">
    <text evidence="2">Binds amino acids.</text>
</comment>